<gene>
    <name evidence="9" type="ORF">MNOR_LOCUS39895</name>
</gene>
<feature type="domain" description="C2H2-type" evidence="8">
    <location>
        <begin position="56"/>
        <end position="83"/>
    </location>
</feature>
<comment type="subcellular location">
    <subcellularLocation>
        <location evidence="1">Nucleus</location>
    </subcellularLocation>
</comment>
<dbReference type="InterPro" id="IPR013087">
    <property type="entry name" value="Znf_C2H2_type"/>
</dbReference>
<keyword evidence="2" id="KW-0479">Metal-binding</keyword>
<evidence type="ECO:0000256" key="7">
    <source>
        <dbReference type="PROSITE-ProRule" id="PRU00042"/>
    </source>
</evidence>
<dbReference type="PROSITE" id="PS00028">
    <property type="entry name" value="ZINC_FINGER_C2H2_1"/>
    <property type="match status" value="2"/>
</dbReference>
<dbReference type="FunFam" id="3.30.160.60:FF:001182">
    <property type="entry name" value="Zinc finger, C2H2 type"/>
    <property type="match status" value="1"/>
</dbReference>
<feature type="non-terminal residue" evidence="9">
    <location>
        <position position="159"/>
    </location>
</feature>
<keyword evidence="6" id="KW-0539">Nucleus</keyword>
<dbReference type="InterPro" id="IPR036236">
    <property type="entry name" value="Znf_C2H2_sf"/>
</dbReference>
<evidence type="ECO:0000256" key="1">
    <source>
        <dbReference type="ARBA" id="ARBA00004123"/>
    </source>
</evidence>
<proteinExistence type="predicted"/>
<accession>A0AAV2SUG8</accession>
<evidence type="ECO:0000256" key="3">
    <source>
        <dbReference type="ARBA" id="ARBA00022737"/>
    </source>
</evidence>
<evidence type="ECO:0000256" key="4">
    <source>
        <dbReference type="ARBA" id="ARBA00022771"/>
    </source>
</evidence>
<keyword evidence="5" id="KW-0862">Zinc</keyword>
<evidence type="ECO:0000256" key="6">
    <source>
        <dbReference type="ARBA" id="ARBA00023242"/>
    </source>
</evidence>
<sequence>NKCFAQERTLAKHMMIHTGKRPYQCSHCGKGFIQSSDLTRHMKTHCWENLNKERPYQCSQCDKAFSQNGTLKRHMKTHTRENSFLPNQNMDTDKLCEKIVKVKEEQIESEKTYNSSVSNLEIKEEQMDGTENLRTPKDEMKEEHINILVHPGIILEEFN</sequence>
<evidence type="ECO:0000259" key="8">
    <source>
        <dbReference type="PROSITE" id="PS50157"/>
    </source>
</evidence>
<protein>
    <recommendedName>
        <fullName evidence="8">C2H2-type domain-containing protein</fullName>
    </recommendedName>
</protein>
<evidence type="ECO:0000256" key="5">
    <source>
        <dbReference type="ARBA" id="ARBA00022833"/>
    </source>
</evidence>
<organism evidence="9 10">
    <name type="scientific">Meganyctiphanes norvegica</name>
    <name type="common">Northern krill</name>
    <name type="synonym">Thysanopoda norvegica</name>
    <dbReference type="NCBI Taxonomy" id="48144"/>
    <lineage>
        <taxon>Eukaryota</taxon>
        <taxon>Metazoa</taxon>
        <taxon>Ecdysozoa</taxon>
        <taxon>Arthropoda</taxon>
        <taxon>Crustacea</taxon>
        <taxon>Multicrustacea</taxon>
        <taxon>Malacostraca</taxon>
        <taxon>Eumalacostraca</taxon>
        <taxon>Eucarida</taxon>
        <taxon>Euphausiacea</taxon>
        <taxon>Euphausiidae</taxon>
        <taxon>Meganyctiphanes</taxon>
    </lineage>
</organism>
<dbReference type="PANTHER" id="PTHR23235:SF142">
    <property type="entry name" value="ZINC FINGER PROTEIN 384"/>
    <property type="match status" value="1"/>
</dbReference>
<keyword evidence="10" id="KW-1185">Reference proteome</keyword>
<evidence type="ECO:0000256" key="2">
    <source>
        <dbReference type="ARBA" id="ARBA00022723"/>
    </source>
</evidence>
<dbReference type="PROSITE" id="PS50157">
    <property type="entry name" value="ZINC_FINGER_C2H2_2"/>
    <property type="match status" value="3"/>
</dbReference>
<evidence type="ECO:0000313" key="9">
    <source>
        <dbReference type="EMBL" id="CAL4232841.1"/>
    </source>
</evidence>
<dbReference type="FunFam" id="3.30.160.60:FF:000624">
    <property type="entry name" value="zinc finger protein 697"/>
    <property type="match status" value="1"/>
</dbReference>
<feature type="domain" description="C2H2-type" evidence="8">
    <location>
        <begin position="23"/>
        <end position="50"/>
    </location>
</feature>
<dbReference type="Gene3D" id="3.30.160.60">
    <property type="entry name" value="Classic Zinc Finger"/>
    <property type="match status" value="3"/>
</dbReference>
<dbReference type="PANTHER" id="PTHR23235">
    <property type="entry name" value="KRUEPPEL-LIKE TRANSCRIPTION FACTOR"/>
    <property type="match status" value="1"/>
</dbReference>
<dbReference type="EMBL" id="CAXKWB010110891">
    <property type="protein sequence ID" value="CAL4232841.1"/>
    <property type="molecule type" value="Genomic_DNA"/>
</dbReference>
<dbReference type="SMART" id="SM00355">
    <property type="entry name" value="ZnF_C2H2"/>
    <property type="match status" value="2"/>
</dbReference>
<dbReference type="GO" id="GO:0008270">
    <property type="term" value="F:zinc ion binding"/>
    <property type="evidence" value="ECO:0007669"/>
    <property type="project" value="UniProtKB-KW"/>
</dbReference>
<reference evidence="9 10" key="1">
    <citation type="submission" date="2024-05" db="EMBL/GenBank/DDBJ databases">
        <authorList>
            <person name="Wallberg A."/>
        </authorList>
    </citation>
    <scope>NUCLEOTIDE SEQUENCE [LARGE SCALE GENOMIC DNA]</scope>
</reference>
<evidence type="ECO:0000313" key="10">
    <source>
        <dbReference type="Proteomes" id="UP001497623"/>
    </source>
</evidence>
<dbReference type="AlphaFoldDB" id="A0AAV2SUG8"/>
<dbReference type="GO" id="GO:0005634">
    <property type="term" value="C:nucleus"/>
    <property type="evidence" value="ECO:0007669"/>
    <property type="project" value="UniProtKB-SubCell"/>
</dbReference>
<feature type="non-terminal residue" evidence="9">
    <location>
        <position position="1"/>
    </location>
</feature>
<name>A0AAV2SUG8_MEGNR</name>
<keyword evidence="4 7" id="KW-0863">Zinc-finger</keyword>
<dbReference type="Proteomes" id="UP001497623">
    <property type="component" value="Unassembled WGS sequence"/>
</dbReference>
<comment type="caution">
    <text evidence="9">The sequence shown here is derived from an EMBL/GenBank/DDBJ whole genome shotgun (WGS) entry which is preliminary data.</text>
</comment>
<dbReference type="Pfam" id="PF00096">
    <property type="entry name" value="zf-C2H2"/>
    <property type="match status" value="2"/>
</dbReference>
<dbReference type="GO" id="GO:0000978">
    <property type="term" value="F:RNA polymerase II cis-regulatory region sequence-specific DNA binding"/>
    <property type="evidence" value="ECO:0007669"/>
    <property type="project" value="TreeGrafter"/>
</dbReference>
<dbReference type="SUPFAM" id="SSF57667">
    <property type="entry name" value="beta-beta-alpha zinc fingers"/>
    <property type="match status" value="2"/>
</dbReference>
<feature type="domain" description="C2H2-type" evidence="8">
    <location>
        <begin position="1"/>
        <end position="22"/>
    </location>
</feature>
<keyword evidence="3" id="KW-0677">Repeat</keyword>
<dbReference type="GO" id="GO:0000981">
    <property type="term" value="F:DNA-binding transcription factor activity, RNA polymerase II-specific"/>
    <property type="evidence" value="ECO:0007669"/>
    <property type="project" value="TreeGrafter"/>
</dbReference>